<dbReference type="KEGG" id="vg:26586370"/>
<name>A0A0F6WEE3_9CAUD</name>
<dbReference type="EMBL" id="KR080199">
    <property type="protein sequence ID" value="AKF14581.1"/>
    <property type="molecule type" value="Genomic_DNA"/>
</dbReference>
<dbReference type="InterPro" id="IPR055620">
    <property type="entry name" value="DUF7196"/>
</dbReference>
<accession>A0A0F6WEE3</accession>
<evidence type="ECO:0000313" key="3">
    <source>
        <dbReference type="Proteomes" id="UP000204054"/>
    </source>
</evidence>
<sequence>MGCRCGGGAGSGQTQADIIGYRAYLPDGTVLPPLDEPPFFQYREAHTEVLLAGGGVTRVIRRAEQTDQPAEAPA</sequence>
<dbReference type="GeneID" id="26586370"/>
<evidence type="ECO:0000259" key="1">
    <source>
        <dbReference type="Pfam" id="PF23826"/>
    </source>
</evidence>
<dbReference type="OrthoDB" id="23804at10239"/>
<organism evidence="2 3">
    <name type="scientific">Mycobacterium phage Baee</name>
    <dbReference type="NCBI Taxonomy" id="1647306"/>
    <lineage>
        <taxon>Viruses</taxon>
        <taxon>Duplodnaviria</taxon>
        <taxon>Heunggongvirae</taxon>
        <taxon>Uroviricota</taxon>
        <taxon>Caudoviricetes</taxon>
        <taxon>Bclasvirinae</taxon>
        <taxon>Acadianvirus</taxon>
        <taxon>Acadianvirus baee</taxon>
    </lineage>
</organism>
<dbReference type="Proteomes" id="UP000204054">
    <property type="component" value="Segment"/>
</dbReference>
<gene>
    <name evidence="2" type="primary">12</name>
    <name evidence="2" type="ORF">SEA_BAEE_12</name>
</gene>
<dbReference type="Pfam" id="PF23826">
    <property type="entry name" value="DUF7196"/>
    <property type="match status" value="1"/>
</dbReference>
<proteinExistence type="predicted"/>
<protein>
    <recommendedName>
        <fullName evidence="1">DUF7196 domain-containing protein</fullName>
    </recommendedName>
</protein>
<dbReference type="RefSeq" id="YP_009193467.1">
    <property type="nucleotide sequence ID" value="NC_028742.1"/>
</dbReference>
<reference evidence="2 3" key="1">
    <citation type="journal article" date="2015" name="Genome Announc.">
        <title>Genome Sequences of Mycobacteriophages AlanGrant, Baee, Corofin, OrangeOswald, and Vincenzo, New Members of Cluster B.</title>
        <authorList>
            <person name="Pope W.H."/>
            <person name="Carbonara M.E."/>
            <person name="Cioffi H.M."/>
            <person name="Cruz T."/>
            <person name="Dang B.Q."/>
            <person name="Doyle A.N."/>
            <person name="Fan O.H."/>
            <person name="Gallagher M."/>
            <person name="Gentile G.M."/>
            <person name="German B.A."/>
            <person name="Farrell M.E."/>
            <person name="Gerwig M."/>
            <person name="Hunter K.L."/>
            <person name="Lefever V.E."/>
            <person name="Marfisi N.A."/>
            <person name="McDonnell J.E."/>
            <person name="Monga J.K."/>
            <person name="Quiroz K.G."/>
            <person name="Pong A.C."/>
            <person name="Rimple P.A."/>
            <person name="Situ M."/>
            <person name="Sohnen P.C."/>
            <person name="Stockinger A.N."/>
            <person name="Thompson P.K."/>
            <person name="Torchio N.M."/>
            <person name="Toner C.L."/>
            <person name="Ulbrich M.C."/>
            <person name="Vohra N.I."/>
            <person name="Zakir A."/>
            <person name="Adkins N.L."/>
            <person name="Brown B.R."/>
            <person name="Churilla B.M."/>
            <person name="Kramer Z.J."/>
            <person name="Lapin J.S."/>
            <person name="Montgomery M.T."/>
            <person name="Prout A.K."/>
            <person name="Grubb S.R."/>
            <person name="Warner M.H."/>
            <person name="Bowman C.A."/>
            <person name="Russell D.A."/>
            <person name="Hatfull G.F."/>
        </authorList>
    </citation>
    <scope>NUCLEOTIDE SEQUENCE [LARGE SCALE GENOMIC DNA]</scope>
</reference>
<feature type="domain" description="DUF7196" evidence="1">
    <location>
        <begin position="1"/>
        <end position="66"/>
    </location>
</feature>
<keyword evidence="3" id="KW-1185">Reference proteome</keyword>
<evidence type="ECO:0000313" key="2">
    <source>
        <dbReference type="EMBL" id="AKF14581.1"/>
    </source>
</evidence>